<dbReference type="GO" id="GO:0009279">
    <property type="term" value="C:cell outer membrane"/>
    <property type="evidence" value="ECO:0007669"/>
    <property type="project" value="UniProtKB-SubCell"/>
</dbReference>
<evidence type="ECO:0000256" key="3">
    <source>
        <dbReference type="ARBA" id="ARBA00023237"/>
    </source>
</evidence>
<dbReference type="AlphaFoldDB" id="A0A096CXM4"/>
<comment type="caution">
    <text evidence="6">The sequence shown here is derived from an EMBL/GenBank/DDBJ whole genome shotgun (WGS) entry which is preliminary data.</text>
</comment>
<evidence type="ECO:0000313" key="6">
    <source>
        <dbReference type="EMBL" id="KGF50074.1"/>
    </source>
</evidence>
<dbReference type="RefSeq" id="WP_036857019.1">
    <property type="nucleotide sequence ID" value="NZ_JRNU01000093.1"/>
</dbReference>
<evidence type="ECO:0000259" key="5">
    <source>
        <dbReference type="Pfam" id="PF14905"/>
    </source>
</evidence>
<evidence type="ECO:0000313" key="7">
    <source>
        <dbReference type="Proteomes" id="UP000029614"/>
    </source>
</evidence>
<dbReference type="EMBL" id="JRNU01000093">
    <property type="protein sequence ID" value="KGF50074.1"/>
    <property type="molecule type" value="Genomic_DNA"/>
</dbReference>
<feature type="signal peptide" evidence="4">
    <location>
        <begin position="1"/>
        <end position="19"/>
    </location>
</feature>
<protein>
    <recommendedName>
        <fullName evidence="5">Outer membrane protein beta-barrel domain-containing protein</fullName>
    </recommendedName>
</protein>
<dbReference type="Gene3D" id="2.60.40.1120">
    <property type="entry name" value="Carboxypeptidase-like, regulatory domain"/>
    <property type="match status" value="1"/>
</dbReference>
<dbReference type="InterPro" id="IPR041700">
    <property type="entry name" value="OMP_b-brl_3"/>
</dbReference>
<feature type="chain" id="PRO_5001925581" description="Outer membrane protein beta-barrel domain-containing protein" evidence="4">
    <location>
        <begin position="20"/>
        <end position="753"/>
    </location>
</feature>
<gene>
    <name evidence="6" type="ORF">HMPREF9302_10315</name>
</gene>
<comment type="subcellular location">
    <subcellularLocation>
        <location evidence="1">Cell outer membrane</location>
    </subcellularLocation>
</comment>
<dbReference type="SUPFAM" id="SSF56935">
    <property type="entry name" value="Porins"/>
    <property type="match status" value="1"/>
</dbReference>
<keyword evidence="3" id="KW-0998">Cell outer membrane</keyword>
<organism evidence="6 7">
    <name type="scientific">Prevotella amnii DNF00058</name>
    <dbReference type="NCBI Taxonomy" id="1401066"/>
    <lineage>
        <taxon>Bacteria</taxon>
        <taxon>Pseudomonadati</taxon>
        <taxon>Bacteroidota</taxon>
        <taxon>Bacteroidia</taxon>
        <taxon>Bacteroidales</taxon>
        <taxon>Prevotellaceae</taxon>
        <taxon>Prevotella</taxon>
    </lineage>
</organism>
<dbReference type="InterPro" id="IPR036942">
    <property type="entry name" value="Beta-barrel_TonB_sf"/>
</dbReference>
<dbReference type="Pfam" id="PF14905">
    <property type="entry name" value="OMP_b-brl_3"/>
    <property type="match status" value="1"/>
</dbReference>
<dbReference type="Proteomes" id="UP000029614">
    <property type="component" value="Unassembled WGS sequence"/>
</dbReference>
<reference evidence="6 7" key="1">
    <citation type="submission" date="2014-07" db="EMBL/GenBank/DDBJ databases">
        <authorList>
            <person name="McCorrison J."/>
            <person name="Sanka R."/>
            <person name="Torralba M."/>
            <person name="Gillis M."/>
            <person name="Haft D.H."/>
            <person name="Methe B."/>
            <person name="Sutton G."/>
            <person name="Nelson K.E."/>
        </authorList>
    </citation>
    <scope>NUCLEOTIDE SEQUENCE [LARGE SCALE GENOMIC DNA]</scope>
    <source>
        <strain evidence="6 7">DNF00058</strain>
    </source>
</reference>
<dbReference type="Pfam" id="PF13715">
    <property type="entry name" value="CarbopepD_reg_2"/>
    <property type="match status" value="1"/>
</dbReference>
<keyword evidence="4" id="KW-0732">Signal</keyword>
<sequence length="753" mass="84752">MNRIITLLVLCFSVFQLCAQNIKGQVVDELQQPLPCANVLLLNQKDSALIKGTVTNAQGCFDLSAPEVSYMIKISFIGYEPCYLNNVQGNIGMVQLKPNSTDLAGIVVKGKRPTVKVELNKIEVNVSNSYLKYMGKATTILGKIPGLTKDLQLLEGGTPTFVLNGKPVGVKELSTIPSSEIKKIVVDSNPNAEYSASCKGVVYITTTNALENTLSTEISNASLFARNYMNIADFTLNEKYKRLSNLLSVGFSYLHTTQIDNTTESVFLPTNNIYSTKERHTHGRGRTLNWFYAMNWELSDKQSWGLQYSGNIGNSHTTEPTLQKMNAISMDYIQNKRDVSSIHNIGVNYKYAFSKASSLRFIADYAHYKSEGNGFANAIPEVTTSSYGRYDVAGAKLTYSTNAKWGNFSTGVFTSAMMNNGGYSYNSEEEDYKTQEMLYGAFASYSKQIKKFFVQLGLRVEADKRRLESQEKGVFVDDTEWKVFPNLVVNRELTEKSSIGLSIGQNISRPTYSNLNPSIDYYDAISYRVGNPQLRPSITNNIKLTYNIGNLMTSVAYNYDKDKIIELPFWKDNGIGNKNIEWRSVNFDKSSAIIATAVYSYNLGSIQGDASFYFSKPFMKATFLGEERTWNKPYYDVTLSAQYPVSKTSLLALEGSFASAYSGMLTNHRSSWTLNLTYMQQLWKEKLTLLVVANDIFHTDKSNTWDMEYNNIRTTMDSNFDTQYLMVKLSYNFGKLKLDKTKRSASKDIIDRL</sequence>
<evidence type="ECO:0000256" key="2">
    <source>
        <dbReference type="ARBA" id="ARBA00023136"/>
    </source>
</evidence>
<dbReference type="SUPFAM" id="SSF49464">
    <property type="entry name" value="Carboxypeptidase regulatory domain-like"/>
    <property type="match status" value="1"/>
</dbReference>
<proteinExistence type="predicted"/>
<name>A0A096CXM4_9BACT</name>
<dbReference type="InterPro" id="IPR008969">
    <property type="entry name" value="CarboxyPept-like_regulatory"/>
</dbReference>
<keyword evidence="7" id="KW-1185">Reference proteome</keyword>
<accession>A0A096CXM4</accession>
<evidence type="ECO:0000256" key="4">
    <source>
        <dbReference type="SAM" id="SignalP"/>
    </source>
</evidence>
<dbReference type="Gene3D" id="2.40.170.20">
    <property type="entry name" value="TonB-dependent receptor, beta-barrel domain"/>
    <property type="match status" value="1"/>
</dbReference>
<dbReference type="OrthoDB" id="1058613at2"/>
<keyword evidence="2" id="KW-0472">Membrane</keyword>
<feature type="domain" description="Outer membrane protein beta-barrel" evidence="5">
    <location>
        <begin position="355"/>
        <end position="731"/>
    </location>
</feature>
<evidence type="ECO:0000256" key="1">
    <source>
        <dbReference type="ARBA" id="ARBA00004442"/>
    </source>
</evidence>